<gene>
    <name evidence="2" type="ORF">DdX_19994</name>
</gene>
<dbReference type="AlphaFoldDB" id="A0AAD4MHY0"/>
<sequence length="294" mass="33235">MQRLGRFNEHGETVHSITEQQFLKAIQTVFKKRNFGFGYAFQLHKFVNQERFVVVKALAELTDIEWDDTNKRLKSRIPIKGPEAVNKAFDLYVFFGRHLLNEIRVKERKLSFEVKCRGQNGQKAPSGLESNPKSKKNFETYDEVAKFSKNGKREMELMQIFVQVAEKVSELSKLQLKNQKGKDSIKGKQSSVKNPESSNGITVFHSIYEKVTSGFSWKKKPAGLPQESWTGLRTPKIAGWPQEFWTDPRSKGRPKNVGVGAAEGRDGRPHPNAGLTLSQEREAGSSPEGAGKKP</sequence>
<feature type="region of interest" description="Disordered" evidence="1">
    <location>
        <begin position="240"/>
        <end position="294"/>
    </location>
</feature>
<feature type="region of interest" description="Disordered" evidence="1">
    <location>
        <begin position="176"/>
        <end position="199"/>
    </location>
</feature>
<protein>
    <submittedName>
        <fullName evidence="2">Uncharacterized protein</fullName>
    </submittedName>
</protein>
<organism evidence="2 3">
    <name type="scientific">Ditylenchus destructor</name>
    <dbReference type="NCBI Taxonomy" id="166010"/>
    <lineage>
        <taxon>Eukaryota</taxon>
        <taxon>Metazoa</taxon>
        <taxon>Ecdysozoa</taxon>
        <taxon>Nematoda</taxon>
        <taxon>Chromadorea</taxon>
        <taxon>Rhabditida</taxon>
        <taxon>Tylenchina</taxon>
        <taxon>Tylenchomorpha</taxon>
        <taxon>Sphaerularioidea</taxon>
        <taxon>Anguinidae</taxon>
        <taxon>Anguininae</taxon>
        <taxon>Ditylenchus</taxon>
    </lineage>
</organism>
<reference evidence="2" key="1">
    <citation type="submission" date="2022-01" db="EMBL/GenBank/DDBJ databases">
        <title>Genome Sequence Resource for Two Populations of Ditylenchus destructor, the Migratory Endoparasitic Phytonematode.</title>
        <authorList>
            <person name="Zhang H."/>
            <person name="Lin R."/>
            <person name="Xie B."/>
        </authorList>
    </citation>
    <scope>NUCLEOTIDE SEQUENCE</scope>
    <source>
        <strain evidence="2">BazhouSP</strain>
    </source>
</reference>
<feature type="compositionally biased region" description="Polar residues" evidence="1">
    <location>
        <begin position="187"/>
        <end position="199"/>
    </location>
</feature>
<accession>A0AAD4MHY0</accession>
<evidence type="ECO:0000313" key="2">
    <source>
        <dbReference type="EMBL" id="KAI1694664.1"/>
    </source>
</evidence>
<dbReference type="EMBL" id="JAKKPZ010000483">
    <property type="protein sequence ID" value="KAI1694664.1"/>
    <property type="molecule type" value="Genomic_DNA"/>
</dbReference>
<evidence type="ECO:0000313" key="3">
    <source>
        <dbReference type="Proteomes" id="UP001201812"/>
    </source>
</evidence>
<name>A0AAD4MHY0_9BILA</name>
<keyword evidence="3" id="KW-1185">Reference proteome</keyword>
<dbReference type="Proteomes" id="UP001201812">
    <property type="component" value="Unassembled WGS sequence"/>
</dbReference>
<evidence type="ECO:0000256" key="1">
    <source>
        <dbReference type="SAM" id="MobiDB-lite"/>
    </source>
</evidence>
<comment type="caution">
    <text evidence="2">The sequence shown here is derived from an EMBL/GenBank/DDBJ whole genome shotgun (WGS) entry which is preliminary data.</text>
</comment>
<proteinExistence type="predicted"/>